<dbReference type="Proteomes" id="UP000288227">
    <property type="component" value="Unassembled WGS sequence"/>
</dbReference>
<keyword evidence="4" id="KW-1185">Reference proteome</keyword>
<evidence type="ECO:0000313" key="3">
    <source>
        <dbReference type="EMBL" id="GCC51768.1"/>
    </source>
</evidence>
<feature type="domain" description="Thiol:disulfide interchange protein DsbD N-terminal" evidence="2">
    <location>
        <begin position="72"/>
        <end position="181"/>
    </location>
</feature>
<reference evidence="3 4" key="1">
    <citation type="submission" date="2018-11" db="EMBL/GenBank/DDBJ databases">
        <title>Chryseotalea sanarue gen. nov., sp., nov., a member of the family Cytophagaceae, isolated from a brackish lake in Hamamatsu Japan.</title>
        <authorList>
            <person name="Maejima Y."/>
            <person name="Iino T."/>
            <person name="Muraguchi Y."/>
            <person name="Fukuda K."/>
            <person name="Ohkuma M."/>
            <person name="Moriuchi R."/>
            <person name="Dohra H."/>
            <person name="Kimbara K."/>
            <person name="Shintani M."/>
        </authorList>
    </citation>
    <scope>NUCLEOTIDE SEQUENCE [LARGE SCALE GENOMIC DNA]</scope>
    <source>
        <strain evidence="3 4">Ys</strain>
    </source>
</reference>
<gene>
    <name evidence="3" type="ORF">SanaruYs_19970</name>
</gene>
<dbReference type="InterPro" id="IPR028250">
    <property type="entry name" value="DsbDN"/>
</dbReference>
<dbReference type="RefSeq" id="WP_127122418.1">
    <property type="nucleotide sequence ID" value="NZ_BHXQ01000003.1"/>
</dbReference>
<evidence type="ECO:0000256" key="1">
    <source>
        <dbReference type="SAM" id="SignalP"/>
    </source>
</evidence>
<dbReference type="Pfam" id="PF11412">
    <property type="entry name" value="DsbD_N"/>
    <property type="match status" value="1"/>
</dbReference>
<dbReference type="EMBL" id="BHXQ01000003">
    <property type="protein sequence ID" value="GCC51768.1"/>
    <property type="molecule type" value="Genomic_DNA"/>
</dbReference>
<feature type="chain" id="PRO_5019052638" description="Thiol:disulfide interchange protein DsbD N-terminal domain-containing protein" evidence="1">
    <location>
        <begin position="34"/>
        <end position="191"/>
    </location>
</feature>
<evidence type="ECO:0000313" key="4">
    <source>
        <dbReference type="Proteomes" id="UP000288227"/>
    </source>
</evidence>
<evidence type="ECO:0000259" key="2">
    <source>
        <dbReference type="Pfam" id="PF11412"/>
    </source>
</evidence>
<feature type="signal peptide" evidence="1">
    <location>
        <begin position="1"/>
        <end position="33"/>
    </location>
</feature>
<keyword evidence="1" id="KW-0732">Signal</keyword>
<protein>
    <recommendedName>
        <fullName evidence="2">Thiol:disulfide interchange protein DsbD N-terminal domain-containing protein</fullName>
    </recommendedName>
</protein>
<comment type="caution">
    <text evidence="3">The sequence shown here is derived from an EMBL/GenBank/DDBJ whole genome shotgun (WGS) entry which is preliminary data.</text>
</comment>
<dbReference type="AlphaFoldDB" id="A0A401UA17"/>
<sequence length="191" mass="21897">MKKKSAYTHYNNFKRHLLIALLFLCCLTLSNCGKNKSESNNETVNPFGSEVSKGKSQILHPCHWTYTVEQNSPDEAILISTAKLDSGWHLYSQHIPNKGPRMEFAYDSLINYKLVGITEEGKSIKKYDPNLEMEILYFENEAIFRQKVKVMSTDDFAINGTIDYMVCLDDFQCVKSDEEFSFNVKGNPQAK</sequence>
<organism evidence="3 4">
    <name type="scientific">Chryseotalea sanaruensis</name>
    <dbReference type="NCBI Taxonomy" id="2482724"/>
    <lineage>
        <taxon>Bacteria</taxon>
        <taxon>Pseudomonadati</taxon>
        <taxon>Bacteroidota</taxon>
        <taxon>Cytophagia</taxon>
        <taxon>Cytophagales</taxon>
        <taxon>Chryseotaleaceae</taxon>
        <taxon>Chryseotalea</taxon>
    </lineage>
</organism>
<name>A0A401UA17_9BACT</name>
<proteinExistence type="predicted"/>
<accession>A0A401UA17</accession>
<dbReference type="OrthoDB" id="767251at2"/>